<dbReference type="RefSeq" id="WP_094091080.1">
    <property type="nucleotide sequence ID" value="NZ_CP016397.1"/>
</dbReference>
<dbReference type="AlphaFoldDB" id="A0A222P2V1"/>
<organism evidence="1 2">
    <name type="scientific">Legionella clemsonensis</name>
    <dbReference type="NCBI Taxonomy" id="1867846"/>
    <lineage>
        <taxon>Bacteria</taxon>
        <taxon>Pseudomonadati</taxon>
        <taxon>Pseudomonadota</taxon>
        <taxon>Gammaproteobacteria</taxon>
        <taxon>Legionellales</taxon>
        <taxon>Legionellaceae</taxon>
        <taxon>Legionella</taxon>
    </lineage>
</organism>
<dbReference type="KEGG" id="lcd:clem_07710"/>
<evidence type="ECO:0000313" key="2">
    <source>
        <dbReference type="Proteomes" id="UP000201728"/>
    </source>
</evidence>
<keyword evidence="2" id="KW-1185">Reference proteome</keyword>
<evidence type="ECO:0000313" key="1">
    <source>
        <dbReference type="EMBL" id="ASQ46095.1"/>
    </source>
</evidence>
<gene>
    <name evidence="1" type="ORF">clem_07710</name>
</gene>
<dbReference type="OrthoDB" id="1432332at2"/>
<sequence length="579" mass="66488">MHLVVYFCGTGNPGNNFPKLYDYPSESVRTIFVKGCDEPEVCNSASFPDLKRFAKRFTQKLFGRNNTIEVNEDVLKSIGVRLDRSKPGDGKEEIESITLCGYSRGAVTCFEVAKQLNQLAPNIPVNIVADQPVPGNFYQGAGTNAGSIADCSNLSNLRNVTVILGSYTGALVTHVDLHTCLTMPDDLQPYKNSYLMASDKNKVYYINSTGESEVVETNARMGSHLASLGITQSKEEKYTISSRSFFELIAHEYRPEAQREVTSPIHRGFFSQILPKLPRTAERQIILIPRESHHQNRINAPSGEEHMHMQVAKYLHEKGVISKETFERKREEAKSTYSHYENLPANLFPPVNQLQSFFGLEKEEAYRYLDKLHPAINLRKGMTWQPKKETLIAWWNRQEKHASRFSTQLTKDLVKTIRVTTKDDIESLKKLFIQADKWLIMKENTLTSRYYQVESLRNNIYHDLVQNSHVPKRELAELNRQNLSETGYFLKHWQQGSKAASWFRTKETIKLDEVFKQHDTIKPPTREGDLALRNALGEWLEAKKTSQSKRYDLVVEMLEHLQDVIDKNYDMESSVKLQN</sequence>
<accession>A0A222P2V1</accession>
<reference evidence="2" key="1">
    <citation type="submission" date="2016-07" db="EMBL/GenBank/DDBJ databases">
        <authorList>
            <person name="Florea S."/>
            <person name="Webb J.S."/>
            <person name="Jaromczyk J."/>
            <person name="Schardl C.L."/>
        </authorList>
    </citation>
    <scope>NUCLEOTIDE SEQUENCE [LARGE SCALE GENOMIC DNA]</scope>
    <source>
        <strain evidence="2">CDC-D5610</strain>
    </source>
</reference>
<proteinExistence type="predicted"/>
<protein>
    <submittedName>
        <fullName evidence="1">Uncharacterized protein</fullName>
    </submittedName>
</protein>
<dbReference type="Proteomes" id="UP000201728">
    <property type="component" value="Chromosome"/>
</dbReference>
<name>A0A222P2V1_9GAMM</name>
<dbReference type="EMBL" id="CP016397">
    <property type="protein sequence ID" value="ASQ46095.1"/>
    <property type="molecule type" value="Genomic_DNA"/>
</dbReference>